<evidence type="ECO:0000256" key="1">
    <source>
        <dbReference type="SAM" id="MobiDB-lite"/>
    </source>
</evidence>
<dbReference type="EMBL" id="CH408160">
    <property type="protein sequence ID" value="EDK40557.1"/>
    <property type="molecule type" value="Genomic_DNA"/>
</dbReference>
<name>A5DN04_PICGU</name>
<dbReference type="RefSeq" id="XP_001482700.1">
    <property type="nucleotide sequence ID" value="XM_001482650.1"/>
</dbReference>
<feature type="region of interest" description="Disordered" evidence="1">
    <location>
        <begin position="108"/>
        <end position="144"/>
    </location>
</feature>
<dbReference type="VEuPathDB" id="FungiDB:PGUG_04655"/>
<dbReference type="KEGG" id="pgu:PGUG_04655"/>
<evidence type="ECO:0000313" key="2">
    <source>
        <dbReference type="EMBL" id="EDK40557.1"/>
    </source>
</evidence>
<protein>
    <submittedName>
        <fullName evidence="2">Uncharacterized protein</fullName>
    </submittedName>
</protein>
<organism evidence="2 3">
    <name type="scientific">Meyerozyma guilliermondii (strain ATCC 6260 / CBS 566 / DSM 6381 / JCM 1539 / NBRC 10279 / NRRL Y-324)</name>
    <name type="common">Yeast</name>
    <name type="synonym">Candida guilliermondii</name>
    <dbReference type="NCBI Taxonomy" id="294746"/>
    <lineage>
        <taxon>Eukaryota</taxon>
        <taxon>Fungi</taxon>
        <taxon>Dikarya</taxon>
        <taxon>Ascomycota</taxon>
        <taxon>Saccharomycotina</taxon>
        <taxon>Pichiomycetes</taxon>
        <taxon>Debaryomycetaceae</taxon>
        <taxon>Meyerozyma</taxon>
    </lineage>
</organism>
<accession>A5DN04</accession>
<dbReference type="HOGENOM" id="CLU_1142921_0_0_1"/>
<reference evidence="2 3" key="1">
    <citation type="journal article" date="2009" name="Nature">
        <title>Evolution of pathogenicity and sexual reproduction in eight Candida genomes.</title>
        <authorList>
            <person name="Butler G."/>
            <person name="Rasmussen M.D."/>
            <person name="Lin M.F."/>
            <person name="Santos M.A."/>
            <person name="Sakthikumar S."/>
            <person name="Munro C.A."/>
            <person name="Rheinbay E."/>
            <person name="Grabherr M."/>
            <person name="Forche A."/>
            <person name="Reedy J.L."/>
            <person name="Agrafioti I."/>
            <person name="Arnaud M.B."/>
            <person name="Bates S."/>
            <person name="Brown A.J."/>
            <person name="Brunke S."/>
            <person name="Costanzo M.C."/>
            <person name="Fitzpatrick D.A."/>
            <person name="de Groot P.W."/>
            <person name="Harris D."/>
            <person name="Hoyer L.L."/>
            <person name="Hube B."/>
            <person name="Klis F.M."/>
            <person name="Kodira C."/>
            <person name="Lennard N."/>
            <person name="Logue M.E."/>
            <person name="Martin R."/>
            <person name="Neiman A.M."/>
            <person name="Nikolaou E."/>
            <person name="Quail M.A."/>
            <person name="Quinn J."/>
            <person name="Santos M.C."/>
            <person name="Schmitzberger F.F."/>
            <person name="Sherlock G."/>
            <person name="Shah P."/>
            <person name="Silverstein K.A."/>
            <person name="Skrzypek M.S."/>
            <person name="Soll D."/>
            <person name="Staggs R."/>
            <person name="Stansfield I."/>
            <person name="Stumpf M.P."/>
            <person name="Sudbery P.E."/>
            <person name="Srikantha T."/>
            <person name="Zeng Q."/>
            <person name="Berman J."/>
            <person name="Berriman M."/>
            <person name="Heitman J."/>
            <person name="Gow N.A."/>
            <person name="Lorenz M.C."/>
            <person name="Birren B.W."/>
            <person name="Kellis M."/>
            <person name="Cuomo C.A."/>
        </authorList>
    </citation>
    <scope>NUCLEOTIDE SEQUENCE [LARGE SCALE GENOMIC DNA]</scope>
    <source>
        <strain evidence="3">ATCC 6260 / CBS 566 / DSM 6381 / JCM 1539 / NBRC 10279 / NRRL Y-324</strain>
    </source>
</reference>
<dbReference type="Proteomes" id="UP000001997">
    <property type="component" value="Unassembled WGS sequence"/>
</dbReference>
<dbReference type="AlphaFoldDB" id="A5DN04"/>
<keyword evidence="3" id="KW-1185">Reference proteome</keyword>
<gene>
    <name evidence="2" type="ORF">PGUG_04655</name>
</gene>
<proteinExistence type="predicted"/>
<dbReference type="InParanoid" id="A5DN04"/>
<sequence>MTDKEPYYRSKTSIKPAPVARPRSVYGDADELMFKLAKNSVLAPSLKRTKPPIEPYFVKQPNRRRLSVPDDSSYKGVASYPFQCADESAIVSDDEDDLEDNVIQTKVSRHGSMAEHSRPPSSRNSFHRSVSDNFSPASSCSNSTSELTINKTFDRANFSITNPRVAIQRPELLEDADEYVNSLFIKSNLPYIVTNPRSRALSSSLFPPRMMSTSLTKDDFDAVTCSPSVRDDFDTVPNQSFIV</sequence>
<evidence type="ECO:0000313" key="3">
    <source>
        <dbReference type="Proteomes" id="UP000001997"/>
    </source>
</evidence>
<feature type="compositionally biased region" description="Polar residues" evidence="1">
    <location>
        <begin position="119"/>
        <end position="144"/>
    </location>
</feature>
<dbReference type="GeneID" id="5124755"/>
<dbReference type="OrthoDB" id="5526227at2759"/>